<evidence type="ECO:0000256" key="1">
    <source>
        <dbReference type="SAM" id="MobiDB-lite"/>
    </source>
</evidence>
<proteinExistence type="predicted"/>
<sequence length="120" mass="13498">MGPTMISRSCKRKKEDAKNNVTMGTSFSQELPEAKPAPSAAEPPQRSWLYGKMRSKANKGDKKRTASTKPNEIHMRINFLHHAAQLLFSESKRGEHITVYCYPVQGQKNAISVMNPEKLP</sequence>
<dbReference type="AlphaFoldDB" id="A0A0B2VG72"/>
<name>A0A0B2VG72_TOXCA</name>
<reference evidence="2 3" key="1">
    <citation type="submission" date="2014-11" db="EMBL/GenBank/DDBJ databases">
        <title>Genetic blueprint of the zoonotic pathogen Toxocara canis.</title>
        <authorList>
            <person name="Zhu X.-Q."/>
            <person name="Korhonen P.K."/>
            <person name="Cai H."/>
            <person name="Young N.D."/>
            <person name="Nejsum P."/>
            <person name="von Samson-Himmelstjerna G."/>
            <person name="Boag P.R."/>
            <person name="Tan P."/>
            <person name="Li Q."/>
            <person name="Min J."/>
            <person name="Yang Y."/>
            <person name="Wang X."/>
            <person name="Fang X."/>
            <person name="Hall R.S."/>
            <person name="Hofmann A."/>
            <person name="Sternberg P.W."/>
            <person name="Jex A.R."/>
            <person name="Gasser R.B."/>
        </authorList>
    </citation>
    <scope>NUCLEOTIDE SEQUENCE [LARGE SCALE GENOMIC DNA]</scope>
    <source>
        <strain evidence="2">PN_DK_2014</strain>
    </source>
</reference>
<evidence type="ECO:0000313" key="2">
    <source>
        <dbReference type="EMBL" id="KHN80543.1"/>
    </source>
</evidence>
<organism evidence="2 3">
    <name type="scientific">Toxocara canis</name>
    <name type="common">Canine roundworm</name>
    <dbReference type="NCBI Taxonomy" id="6265"/>
    <lineage>
        <taxon>Eukaryota</taxon>
        <taxon>Metazoa</taxon>
        <taxon>Ecdysozoa</taxon>
        <taxon>Nematoda</taxon>
        <taxon>Chromadorea</taxon>
        <taxon>Rhabditida</taxon>
        <taxon>Spirurina</taxon>
        <taxon>Ascaridomorpha</taxon>
        <taxon>Ascaridoidea</taxon>
        <taxon>Toxocaridae</taxon>
        <taxon>Toxocara</taxon>
    </lineage>
</organism>
<accession>A0A0B2VG72</accession>
<dbReference type="Proteomes" id="UP000031036">
    <property type="component" value="Unassembled WGS sequence"/>
</dbReference>
<protein>
    <submittedName>
        <fullName evidence="2">Uncharacterized protein</fullName>
    </submittedName>
</protein>
<evidence type="ECO:0000313" key="3">
    <source>
        <dbReference type="Proteomes" id="UP000031036"/>
    </source>
</evidence>
<feature type="region of interest" description="Disordered" evidence="1">
    <location>
        <begin position="1"/>
        <end position="72"/>
    </location>
</feature>
<feature type="compositionally biased region" description="Low complexity" evidence="1">
    <location>
        <begin position="30"/>
        <end position="44"/>
    </location>
</feature>
<gene>
    <name evidence="2" type="ORF">Tcan_08470</name>
</gene>
<comment type="caution">
    <text evidence="2">The sequence shown here is derived from an EMBL/GenBank/DDBJ whole genome shotgun (WGS) entry which is preliminary data.</text>
</comment>
<feature type="compositionally biased region" description="Polar residues" evidence="1">
    <location>
        <begin position="19"/>
        <end position="29"/>
    </location>
</feature>
<keyword evidence="3" id="KW-1185">Reference proteome</keyword>
<dbReference type="EMBL" id="JPKZ01001730">
    <property type="protein sequence ID" value="KHN80543.1"/>
    <property type="molecule type" value="Genomic_DNA"/>
</dbReference>